<organism evidence="10 11">
    <name type="scientific">Enterococcus plantarum</name>
    <dbReference type="NCBI Taxonomy" id="1077675"/>
    <lineage>
        <taxon>Bacteria</taxon>
        <taxon>Bacillati</taxon>
        <taxon>Bacillota</taxon>
        <taxon>Bacilli</taxon>
        <taxon>Lactobacillales</taxon>
        <taxon>Enterococcaceae</taxon>
        <taxon>Enterococcus</taxon>
    </lineage>
</organism>
<keyword evidence="7 10" id="KW-0407">Ion channel</keyword>
<keyword evidence="6 8" id="KW-0472">Membrane</keyword>
<keyword evidence="4 8" id="KW-1133">Transmembrane helix</keyword>
<evidence type="ECO:0000256" key="5">
    <source>
        <dbReference type="ARBA" id="ARBA00023065"/>
    </source>
</evidence>
<dbReference type="InterPro" id="IPR013099">
    <property type="entry name" value="K_chnl_dom"/>
</dbReference>
<feature type="transmembrane region" description="Helical" evidence="8">
    <location>
        <begin position="24"/>
        <end position="42"/>
    </location>
</feature>
<evidence type="ECO:0000259" key="9">
    <source>
        <dbReference type="Pfam" id="PF07885"/>
    </source>
</evidence>
<keyword evidence="3 8" id="KW-0812">Transmembrane</keyword>
<proteinExistence type="predicted"/>
<dbReference type="Pfam" id="PF07885">
    <property type="entry name" value="Ion_trans_2"/>
    <property type="match status" value="1"/>
</dbReference>
<feature type="transmembrane region" description="Helical" evidence="8">
    <location>
        <begin position="49"/>
        <end position="67"/>
    </location>
</feature>
<keyword evidence="2" id="KW-0813">Transport</keyword>
<evidence type="ECO:0000313" key="11">
    <source>
        <dbReference type="Proteomes" id="UP000249828"/>
    </source>
</evidence>
<evidence type="ECO:0000256" key="6">
    <source>
        <dbReference type="ARBA" id="ARBA00023136"/>
    </source>
</evidence>
<dbReference type="Proteomes" id="UP000249828">
    <property type="component" value="Unassembled WGS sequence"/>
</dbReference>
<accession>A0A2W3Z4F1</accession>
<dbReference type="SUPFAM" id="SSF81324">
    <property type="entry name" value="Voltage-gated potassium channels"/>
    <property type="match status" value="1"/>
</dbReference>
<dbReference type="STRING" id="1077675.BCR22_05705"/>
<dbReference type="PANTHER" id="PTHR11003">
    <property type="entry name" value="POTASSIUM CHANNEL, SUBFAMILY K"/>
    <property type="match status" value="1"/>
</dbReference>
<reference evidence="10 11" key="1">
    <citation type="submission" date="2017-11" db="EMBL/GenBank/DDBJ databases">
        <title>Draft genome sequence of Enterococcus plantarum TRW2 strain isolated from lettuce.</title>
        <authorList>
            <person name="Kim E.B."/>
            <person name="Marco M.L."/>
            <person name="Williams T.R."/>
            <person name="You I.H."/>
        </authorList>
    </citation>
    <scope>NUCLEOTIDE SEQUENCE [LARGE SCALE GENOMIC DNA]</scope>
    <source>
        <strain evidence="10 11">TRW2</strain>
    </source>
</reference>
<sequence>MISLYFIIKRLFKDFFKLVDDDEFRALFALTFLTLISGTIFYSWAESLSLFDALYLSFITLTTIGYGDMYPVTAIGKAFTMLYVTVGLGIISLFISKLASAEKARKISKRKDTH</sequence>
<name>A0A2W3Z4F1_9ENTE</name>
<evidence type="ECO:0000256" key="7">
    <source>
        <dbReference type="ARBA" id="ARBA00023303"/>
    </source>
</evidence>
<comment type="subcellular location">
    <subcellularLocation>
        <location evidence="1">Membrane</location>
        <topology evidence="1">Multi-pass membrane protein</topology>
    </subcellularLocation>
</comment>
<dbReference type="GO" id="GO:0030322">
    <property type="term" value="P:stabilization of membrane potential"/>
    <property type="evidence" value="ECO:0007669"/>
    <property type="project" value="TreeGrafter"/>
</dbReference>
<dbReference type="PANTHER" id="PTHR11003:SF291">
    <property type="entry name" value="IP11374P"/>
    <property type="match status" value="1"/>
</dbReference>
<keyword evidence="11" id="KW-1185">Reference proteome</keyword>
<evidence type="ECO:0000256" key="8">
    <source>
        <dbReference type="SAM" id="Phobius"/>
    </source>
</evidence>
<dbReference type="Gene3D" id="1.10.287.70">
    <property type="match status" value="1"/>
</dbReference>
<dbReference type="InterPro" id="IPR003280">
    <property type="entry name" value="2pore_dom_K_chnl"/>
</dbReference>
<evidence type="ECO:0000256" key="4">
    <source>
        <dbReference type="ARBA" id="ARBA00022989"/>
    </source>
</evidence>
<evidence type="ECO:0000256" key="2">
    <source>
        <dbReference type="ARBA" id="ARBA00022448"/>
    </source>
</evidence>
<feature type="transmembrane region" description="Helical" evidence="8">
    <location>
        <begin position="79"/>
        <end position="100"/>
    </location>
</feature>
<dbReference type="RefSeq" id="WP_069655060.1">
    <property type="nucleotide sequence ID" value="NZ_JAFLVZ010000053.1"/>
</dbReference>
<dbReference type="AlphaFoldDB" id="A0A2W3Z4F1"/>
<dbReference type="GO" id="GO:0022841">
    <property type="term" value="F:potassium ion leak channel activity"/>
    <property type="evidence" value="ECO:0007669"/>
    <property type="project" value="TreeGrafter"/>
</dbReference>
<evidence type="ECO:0000313" key="10">
    <source>
        <dbReference type="EMBL" id="PZL75008.1"/>
    </source>
</evidence>
<dbReference type="EMBL" id="PIEU01000049">
    <property type="protein sequence ID" value="PZL75008.1"/>
    <property type="molecule type" value="Genomic_DNA"/>
</dbReference>
<evidence type="ECO:0000256" key="3">
    <source>
        <dbReference type="ARBA" id="ARBA00022692"/>
    </source>
</evidence>
<dbReference type="OrthoDB" id="9785285at2"/>
<comment type="caution">
    <text evidence="10">The sequence shown here is derived from an EMBL/GenBank/DDBJ whole genome shotgun (WGS) entry which is preliminary data.</text>
</comment>
<gene>
    <name evidence="10" type="ORF">CI088_06165</name>
</gene>
<feature type="domain" description="Potassium channel" evidence="9">
    <location>
        <begin position="31"/>
        <end position="100"/>
    </location>
</feature>
<protein>
    <submittedName>
        <fullName evidence="10">Two pore domain potassium channel family protein</fullName>
    </submittedName>
</protein>
<dbReference type="GO" id="GO:0005886">
    <property type="term" value="C:plasma membrane"/>
    <property type="evidence" value="ECO:0007669"/>
    <property type="project" value="TreeGrafter"/>
</dbReference>
<dbReference type="GO" id="GO:0015271">
    <property type="term" value="F:outward rectifier potassium channel activity"/>
    <property type="evidence" value="ECO:0007669"/>
    <property type="project" value="TreeGrafter"/>
</dbReference>
<evidence type="ECO:0000256" key="1">
    <source>
        <dbReference type="ARBA" id="ARBA00004141"/>
    </source>
</evidence>
<keyword evidence="5" id="KW-0406">Ion transport</keyword>